<dbReference type="AlphaFoldDB" id="A0A7M3MGV1"/>
<proteinExistence type="inferred from homology"/>
<accession>A0A7M3MGV1</accession>
<sequence length="133" mass="14887">MRSFQGISGNATFFLPSTLLQGKKHRRTIKGGCTMRRAVVRKGTDDDTRFFLNHVMQKTGLSEFDAEMAVDVMIAAIPRALKNADKMEFSEIGTFSVEYKPHQESPGSKHYRIVKFEPTGGMKEIAGSCRLNV</sequence>
<dbReference type="GO" id="GO:0003677">
    <property type="term" value="F:DNA binding"/>
    <property type="evidence" value="ECO:0007669"/>
    <property type="project" value="UniProtKB-KW"/>
</dbReference>
<evidence type="ECO:0000313" key="4">
    <source>
        <dbReference type="Proteomes" id="UP000448292"/>
    </source>
</evidence>
<dbReference type="InterPro" id="IPR010992">
    <property type="entry name" value="IHF-like_DNA-bd_dom_sf"/>
</dbReference>
<gene>
    <name evidence="3" type="ORF">DPQ33_04290</name>
</gene>
<dbReference type="Gene3D" id="4.10.520.10">
    <property type="entry name" value="IHF-like DNA-binding proteins"/>
    <property type="match status" value="1"/>
</dbReference>
<name>A0A7M3MGV1_9BACT</name>
<dbReference type="Proteomes" id="UP000448292">
    <property type="component" value="Unassembled WGS sequence"/>
</dbReference>
<comment type="caution">
    <text evidence="3">The sequence shown here is derived from an EMBL/GenBank/DDBJ whole genome shotgun (WGS) entry which is preliminary data.</text>
</comment>
<dbReference type="GO" id="GO:0030527">
    <property type="term" value="F:structural constituent of chromatin"/>
    <property type="evidence" value="ECO:0007669"/>
    <property type="project" value="InterPro"/>
</dbReference>
<dbReference type="InterPro" id="IPR000119">
    <property type="entry name" value="Hist_DNA-bd"/>
</dbReference>
<keyword evidence="4" id="KW-1185">Reference proteome</keyword>
<evidence type="ECO:0008006" key="5">
    <source>
        <dbReference type="Google" id="ProtNLM"/>
    </source>
</evidence>
<dbReference type="EMBL" id="QMIE01000003">
    <property type="protein sequence ID" value="TVM18701.1"/>
    <property type="molecule type" value="Genomic_DNA"/>
</dbReference>
<reference evidence="3 4" key="1">
    <citation type="submission" date="2018-06" db="EMBL/GenBank/DDBJ databases">
        <title>Complete genome of Desulfovibrio indonesiensis P37SLT.</title>
        <authorList>
            <person name="Crispim J.S."/>
            <person name="Vidigal P.M.P."/>
            <person name="Silva L.C.F."/>
            <person name="Laguardia C.N."/>
            <person name="Araujo L.C."/>
            <person name="Dias R.S."/>
            <person name="Sousa M.P."/>
            <person name="Paula S.O."/>
            <person name="Silva C."/>
        </authorList>
    </citation>
    <scope>NUCLEOTIDE SEQUENCE [LARGE SCALE GENOMIC DNA]</scope>
    <source>
        <strain evidence="3 4">P37SLT</strain>
    </source>
</reference>
<evidence type="ECO:0000256" key="2">
    <source>
        <dbReference type="ARBA" id="ARBA00023125"/>
    </source>
</evidence>
<organism evidence="3 4">
    <name type="scientific">Oceanidesulfovibrio indonesiensis</name>
    <dbReference type="NCBI Taxonomy" id="54767"/>
    <lineage>
        <taxon>Bacteria</taxon>
        <taxon>Pseudomonadati</taxon>
        <taxon>Thermodesulfobacteriota</taxon>
        <taxon>Desulfovibrionia</taxon>
        <taxon>Desulfovibrionales</taxon>
        <taxon>Desulfovibrionaceae</taxon>
        <taxon>Oceanidesulfovibrio</taxon>
    </lineage>
</organism>
<protein>
    <recommendedName>
        <fullName evidence="5">HU domain-containing protein</fullName>
    </recommendedName>
</protein>
<evidence type="ECO:0000256" key="1">
    <source>
        <dbReference type="ARBA" id="ARBA00010529"/>
    </source>
</evidence>
<keyword evidence="2" id="KW-0238">DNA-binding</keyword>
<dbReference type="Pfam" id="PF00216">
    <property type="entry name" value="Bac_DNA_binding"/>
    <property type="match status" value="1"/>
</dbReference>
<dbReference type="SUPFAM" id="SSF47729">
    <property type="entry name" value="IHF-like DNA-binding proteins"/>
    <property type="match status" value="1"/>
</dbReference>
<evidence type="ECO:0000313" key="3">
    <source>
        <dbReference type="EMBL" id="TVM18701.1"/>
    </source>
</evidence>
<comment type="similarity">
    <text evidence="1">Belongs to the bacterial histone-like protein family.</text>
</comment>